<evidence type="ECO:0000313" key="2">
    <source>
        <dbReference type="Proteomes" id="UP000683925"/>
    </source>
</evidence>
<name>A0A8S1WAT4_PAROT</name>
<protein>
    <submittedName>
        <fullName evidence="1">Uncharacterized protein</fullName>
    </submittedName>
</protein>
<accession>A0A8S1WAT4</accession>
<gene>
    <name evidence="1" type="ORF">POCTA_138.1.T0860094</name>
</gene>
<proteinExistence type="predicted"/>
<comment type="caution">
    <text evidence="1">The sequence shown here is derived from an EMBL/GenBank/DDBJ whole genome shotgun (WGS) entry which is preliminary data.</text>
</comment>
<keyword evidence="2" id="KW-1185">Reference proteome</keyword>
<organism evidence="1 2">
    <name type="scientific">Paramecium octaurelia</name>
    <dbReference type="NCBI Taxonomy" id="43137"/>
    <lineage>
        <taxon>Eukaryota</taxon>
        <taxon>Sar</taxon>
        <taxon>Alveolata</taxon>
        <taxon>Ciliophora</taxon>
        <taxon>Intramacronucleata</taxon>
        <taxon>Oligohymenophorea</taxon>
        <taxon>Peniculida</taxon>
        <taxon>Parameciidae</taxon>
        <taxon>Paramecium</taxon>
    </lineage>
</organism>
<dbReference type="EMBL" id="CAJJDP010000085">
    <property type="protein sequence ID" value="CAD8185692.1"/>
    <property type="molecule type" value="Genomic_DNA"/>
</dbReference>
<reference evidence="1" key="1">
    <citation type="submission" date="2021-01" db="EMBL/GenBank/DDBJ databases">
        <authorList>
            <consortium name="Genoscope - CEA"/>
            <person name="William W."/>
        </authorList>
    </citation>
    <scope>NUCLEOTIDE SEQUENCE</scope>
</reference>
<sequence length="90" mass="10908">MLRKLFPRIQQLGTLKRILKFSKQGQESKIKVQIIFNQFAFRPMQKYKIEKQQQANHQAQQFIQNPLKEQLIRYEYIREMSKISLVIKGK</sequence>
<dbReference type="AlphaFoldDB" id="A0A8S1WAT4"/>
<evidence type="ECO:0000313" key="1">
    <source>
        <dbReference type="EMBL" id="CAD8185692.1"/>
    </source>
</evidence>
<dbReference type="Proteomes" id="UP000683925">
    <property type="component" value="Unassembled WGS sequence"/>
</dbReference>